<sequence length="269" mass="29441">MALPLPTSLSPTKVTTFKDCALAFRLANIDRLPEPSSVAAAKGTVVHRALQLLFLEEDAAGRTLEAALARLERAVPEVLGDAEHADLDLDGDALAAFVADAETLLRHEFELEDPRQVRVVGTELRLSVQLGSLRLTGIIDRLELDDDDRLVVTDYKTGRAPSQGYEQARLAGVHFYALLCEEMLGVRPARIQLLHLREPLTISTVPTDQSLRAWRQQTAAVWSAVERACDDEDFRPRPGRMCAYCAYHSYCPAVGGNLALLPTKVGASA</sequence>
<evidence type="ECO:0000256" key="2">
    <source>
        <dbReference type="ARBA" id="ARBA00022806"/>
    </source>
</evidence>
<dbReference type="SUPFAM" id="SSF52980">
    <property type="entry name" value="Restriction endonuclease-like"/>
    <property type="match status" value="1"/>
</dbReference>
<evidence type="ECO:0000313" key="5">
    <source>
        <dbReference type="EMBL" id="MST33325.1"/>
    </source>
</evidence>
<accession>A0ABW9QTZ9</accession>
<feature type="domain" description="PD-(D/E)XK endonuclease-like" evidence="4">
    <location>
        <begin position="8"/>
        <end position="252"/>
    </location>
</feature>
<keyword evidence="2" id="KW-0378">Hydrolase</keyword>
<dbReference type="Pfam" id="PF12705">
    <property type="entry name" value="PDDEXK_1"/>
    <property type="match status" value="1"/>
</dbReference>
<keyword evidence="2" id="KW-0547">Nucleotide-binding</keyword>
<name>A0ABW9QTZ9_9ACTN</name>
<dbReference type="Proteomes" id="UP000437736">
    <property type="component" value="Unassembled WGS sequence"/>
</dbReference>
<dbReference type="EMBL" id="WJHE01000560">
    <property type="protein sequence ID" value="MST33325.1"/>
    <property type="molecule type" value="Genomic_DNA"/>
</dbReference>
<evidence type="ECO:0000256" key="1">
    <source>
        <dbReference type="ARBA" id="ARBA00022763"/>
    </source>
</evidence>
<dbReference type="InterPro" id="IPR011604">
    <property type="entry name" value="PDDEXK-like_dom_sf"/>
</dbReference>
<proteinExistence type="predicted"/>
<evidence type="ECO:0000259" key="4">
    <source>
        <dbReference type="Pfam" id="PF12705"/>
    </source>
</evidence>
<dbReference type="InterPro" id="IPR011335">
    <property type="entry name" value="Restrct_endonuc-II-like"/>
</dbReference>
<evidence type="ECO:0000313" key="6">
    <source>
        <dbReference type="Proteomes" id="UP000437736"/>
    </source>
</evidence>
<keyword evidence="1" id="KW-0227">DNA damage</keyword>
<reference evidence="5 6" key="1">
    <citation type="submission" date="2019-11" db="EMBL/GenBank/DDBJ databases">
        <title>Acidiferrimicrobium australis gen. nov., sp. nov., an acidophilic and obligately heterotrophic, member of the Actinobacteria that catalyses dissimilatory oxido- reduction of iron isolated from metal-rich acidic water in Chile.</title>
        <authorList>
            <person name="Gonzalez D."/>
            <person name="Huber K."/>
            <person name="Hedrich S."/>
            <person name="Rojas-Villalobos C."/>
            <person name="Quatrini R."/>
            <person name="Dinamarca M.A."/>
            <person name="Schwarz A."/>
            <person name="Canales C."/>
            <person name="Nancucheo I."/>
        </authorList>
    </citation>
    <scope>NUCLEOTIDE SEQUENCE [LARGE SCALE GENOMIC DNA]</scope>
    <source>
        <strain evidence="5 6">USS-CCA1</strain>
    </source>
</reference>
<gene>
    <name evidence="5" type="ORF">GHK86_11425</name>
</gene>
<keyword evidence="2" id="KW-0347">Helicase</keyword>
<dbReference type="Gene3D" id="3.90.320.10">
    <property type="match status" value="1"/>
</dbReference>
<dbReference type="InterPro" id="IPR038726">
    <property type="entry name" value="PDDEXK_AddAB-type"/>
</dbReference>
<comment type="caution">
    <text evidence="5">The sequence shown here is derived from an EMBL/GenBank/DDBJ whole genome shotgun (WGS) entry which is preliminary data.</text>
</comment>
<evidence type="ECO:0000256" key="3">
    <source>
        <dbReference type="ARBA" id="ARBA00023204"/>
    </source>
</evidence>
<keyword evidence="6" id="KW-1185">Reference proteome</keyword>
<keyword evidence="3" id="KW-0234">DNA repair</keyword>
<organism evidence="5 6">
    <name type="scientific">Acidiferrimicrobium australe</name>
    <dbReference type="NCBI Taxonomy" id="2664430"/>
    <lineage>
        <taxon>Bacteria</taxon>
        <taxon>Bacillati</taxon>
        <taxon>Actinomycetota</taxon>
        <taxon>Acidimicrobiia</taxon>
        <taxon>Acidimicrobiales</taxon>
        <taxon>Acidimicrobiaceae</taxon>
        <taxon>Acidiferrimicrobium</taxon>
    </lineage>
</organism>
<protein>
    <submittedName>
        <fullName evidence="5">Dna2/Cas4 domain-containing protein</fullName>
    </submittedName>
</protein>
<keyword evidence="2" id="KW-0067">ATP-binding</keyword>